<keyword evidence="1" id="KW-1133">Transmembrane helix</keyword>
<evidence type="ECO:0000256" key="1">
    <source>
        <dbReference type="SAM" id="Phobius"/>
    </source>
</evidence>
<keyword evidence="1" id="KW-0812">Transmembrane</keyword>
<feature type="transmembrane region" description="Helical" evidence="1">
    <location>
        <begin position="12"/>
        <end position="35"/>
    </location>
</feature>
<reference evidence="2" key="1">
    <citation type="submission" date="2024-06" db="EMBL/GenBank/DDBJ databases">
        <title>Mesorhizobium karijinii sp. nov., a symbiont of the iconic Swainsona formosa from arid Australia.</title>
        <authorList>
            <person name="Hill Y.J."/>
            <person name="Watkin E.L.J."/>
            <person name="O'Hara G.W."/>
            <person name="Terpolilli J."/>
            <person name="Tye M.L."/>
            <person name="Kohlmeier M.G."/>
        </authorList>
    </citation>
    <scope>NUCLEOTIDE SEQUENCE</scope>
    <source>
        <strain evidence="2">WSM2240</strain>
    </source>
</reference>
<proteinExistence type="predicted"/>
<dbReference type="RefSeq" id="WP_353641700.1">
    <property type="nucleotide sequence ID" value="NZ_CP159253.1"/>
</dbReference>
<name>A0AAU8CVX2_9HYPH</name>
<dbReference type="AlphaFoldDB" id="A0AAU8CVX2"/>
<evidence type="ECO:0008006" key="3">
    <source>
        <dbReference type="Google" id="ProtNLM"/>
    </source>
</evidence>
<gene>
    <name evidence="2" type="ORF">ABVK50_10065</name>
</gene>
<protein>
    <recommendedName>
        <fullName evidence="3">YggT family protein</fullName>
    </recommendedName>
</protein>
<sequence>MSSFWTYWYFHIPNFILAAIMYTMLGRLLLGFFVAEDWDNYIWRFFKKVTDPVANLVRLITPQVLSKTIVLVFGALWLMALRVAYLILLLNLGLAPVATAGN</sequence>
<evidence type="ECO:0000313" key="2">
    <source>
        <dbReference type="EMBL" id="XCG50792.1"/>
    </source>
</evidence>
<keyword evidence="1" id="KW-0472">Membrane</keyword>
<accession>A0AAU8CVX2</accession>
<dbReference type="EMBL" id="CP159253">
    <property type="protein sequence ID" value="XCG50792.1"/>
    <property type="molecule type" value="Genomic_DNA"/>
</dbReference>
<organism evidence="2">
    <name type="scientific">Mesorhizobium sp. WSM2240</name>
    <dbReference type="NCBI Taxonomy" id="3228851"/>
    <lineage>
        <taxon>Bacteria</taxon>
        <taxon>Pseudomonadati</taxon>
        <taxon>Pseudomonadota</taxon>
        <taxon>Alphaproteobacteria</taxon>
        <taxon>Hyphomicrobiales</taxon>
        <taxon>Phyllobacteriaceae</taxon>
        <taxon>Mesorhizobium</taxon>
    </lineage>
</organism>